<evidence type="ECO:0000256" key="1">
    <source>
        <dbReference type="ARBA" id="ARBA00005031"/>
    </source>
</evidence>
<feature type="active site" description="Proton acceptor" evidence="9 10">
    <location>
        <position position="345"/>
    </location>
</feature>
<feature type="binding site" evidence="9 12">
    <location>
        <position position="320"/>
    </location>
    <ligand>
        <name>Mg(2+)</name>
        <dbReference type="ChEBI" id="CHEBI:18420"/>
    </ligand>
</feature>
<keyword evidence="8 9" id="KW-0456">Lyase</keyword>
<dbReference type="STRING" id="1798374.A2Z33_05285"/>
<dbReference type="Proteomes" id="UP000178448">
    <property type="component" value="Unassembled WGS sequence"/>
</dbReference>
<dbReference type="SMART" id="SM01193">
    <property type="entry name" value="Enolase_N"/>
    <property type="match status" value="1"/>
</dbReference>
<comment type="cofactor">
    <cofactor evidence="9">
        <name>Mg(2+)</name>
        <dbReference type="ChEBI" id="CHEBI:18420"/>
    </cofactor>
    <text evidence="9">Binds a second Mg(2+) ion via substrate during catalysis.</text>
</comment>
<dbReference type="CDD" id="cd03313">
    <property type="entry name" value="enolase"/>
    <property type="match status" value="1"/>
</dbReference>
<feature type="domain" description="Enolase C-terminal TIM barrel" evidence="13">
    <location>
        <begin position="147"/>
        <end position="422"/>
    </location>
</feature>
<dbReference type="GO" id="GO:0004634">
    <property type="term" value="F:phosphopyruvate hydratase activity"/>
    <property type="evidence" value="ECO:0007669"/>
    <property type="project" value="UniProtKB-UniRule"/>
</dbReference>
<dbReference type="GO" id="GO:0005576">
    <property type="term" value="C:extracellular region"/>
    <property type="evidence" value="ECO:0007669"/>
    <property type="project" value="UniProtKB-SubCell"/>
</dbReference>
<feature type="binding site" evidence="11">
    <location>
        <position position="172"/>
    </location>
    <ligand>
        <name>substrate</name>
    </ligand>
</feature>
<evidence type="ECO:0000256" key="5">
    <source>
        <dbReference type="ARBA" id="ARBA00022525"/>
    </source>
</evidence>
<feature type="binding site" evidence="11">
    <location>
        <position position="320"/>
    </location>
    <ligand>
        <name>substrate</name>
    </ligand>
</feature>
<evidence type="ECO:0000259" key="14">
    <source>
        <dbReference type="SMART" id="SM01193"/>
    </source>
</evidence>
<evidence type="ECO:0000256" key="12">
    <source>
        <dbReference type="PIRSR" id="PIRSR001400-3"/>
    </source>
</evidence>
<dbReference type="Gene3D" id="3.30.390.10">
    <property type="entry name" value="Enolase-like, N-terminal domain"/>
    <property type="match status" value="1"/>
</dbReference>
<evidence type="ECO:0000256" key="2">
    <source>
        <dbReference type="ARBA" id="ARBA00009604"/>
    </source>
</evidence>
<sequence>MTTKIYSVTAREILDSRGNPTVEATVILENGYRGTSAVAAGASKGSHEAVELRDGDKKRYMGSGVLKAVENVNGPINKRIRGTDALNQQGIDTALIELDGTPNKSKLGANSVLATSMAVAVAAAASQRQPLYRYLNSLFTSFHQTKLDRIPTPTFNMINGGLHGAGNLNFQEFHIVPASNKPFHEGLEMGVSVYYSIKQILQYRNAVHSVGDEGGFAPNLFTNMDALEVLMDAIRNTHYRFGVDIYLGLDLAATQFLGENGYLIKDKPIAYKPAEFIDYLVEIHNKFHLLILEDPLAEDDWDGWKKLTSRIGSDVLIVGDDLLATNPERLKKAIEMKACTAILAKPNQIGSLSEFMNVAAIAKTHDIKIITSHRSGETTDTFVADLAVAIQSEYVKFGAPVRGERVAKYNRLLAIETEMIAAK</sequence>
<evidence type="ECO:0000256" key="8">
    <source>
        <dbReference type="ARBA" id="ARBA00023239"/>
    </source>
</evidence>
<feature type="binding site" evidence="9">
    <location>
        <position position="396"/>
    </location>
    <ligand>
        <name>(2R)-2-phosphoglycerate</name>
        <dbReference type="ChEBI" id="CHEBI:58289"/>
    </ligand>
</feature>
<dbReference type="InterPro" id="IPR036849">
    <property type="entry name" value="Enolase-like_C_sf"/>
</dbReference>
<feature type="binding site" evidence="11">
    <location>
        <begin position="372"/>
        <end position="375"/>
    </location>
    <ligand>
        <name>substrate</name>
    </ligand>
</feature>
<keyword evidence="6 9" id="KW-0460">Magnesium</keyword>
<feature type="binding site" evidence="11">
    <location>
        <position position="163"/>
    </location>
    <ligand>
        <name>substrate</name>
    </ligand>
</feature>
<evidence type="ECO:0000313" key="16">
    <source>
        <dbReference type="Proteomes" id="UP000178448"/>
    </source>
</evidence>
<evidence type="ECO:0000256" key="7">
    <source>
        <dbReference type="ARBA" id="ARBA00023152"/>
    </source>
</evidence>
<dbReference type="PRINTS" id="PR00148">
    <property type="entry name" value="ENOLASE"/>
</dbReference>
<dbReference type="InterPro" id="IPR020811">
    <property type="entry name" value="Enolase_N"/>
</dbReference>
<comment type="subcellular location">
    <subcellularLocation>
        <location evidence="9">Cytoplasm</location>
    </subcellularLocation>
    <subcellularLocation>
        <location evidence="9">Secreted</location>
    </subcellularLocation>
    <subcellularLocation>
        <location evidence="9">Cell surface</location>
    </subcellularLocation>
    <text evidence="9">Fractions of enolase are present in both the cytoplasm and on the cell surface.</text>
</comment>
<dbReference type="InterPro" id="IPR020810">
    <property type="entry name" value="Enolase_C"/>
</dbReference>
<protein>
    <recommendedName>
        <fullName evidence="4 9">Enolase</fullName>
        <ecNumber evidence="3 9">4.2.1.11</ecNumber>
    </recommendedName>
    <alternativeName>
        <fullName evidence="9">2-phospho-D-glycerate hydro-lyase</fullName>
    </alternativeName>
    <alternativeName>
        <fullName evidence="9">2-phosphoglycerate dehydratase</fullName>
    </alternativeName>
</protein>
<feature type="binding site" evidence="9">
    <location>
        <position position="345"/>
    </location>
    <ligand>
        <name>(2R)-2-phosphoglycerate</name>
        <dbReference type="ChEBI" id="CHEBI:58289"/>
    </ligand>
</feature>
<dbReference type="InterPro" id="IPR000941">
    <property type="entry name" value="Enolase"/>
</dbReference>
<dbReference type="PANTHER" id="PTHR11902:SF1">
    <property type="entry name" value="ENOLASE"/>
    <property type="match status" value="1"/>
</dbReference>
<dbReference type="GO" id="GO:0000015">
    <property type="term" value="C:phosphopyruvate hydratase complex"/>
    <property type="evidence" value="ECO:0007669"/>
    <property type="project" value="InterPro"/>
</dbReference>
<proteinExistence type="inferred from homology"/>
<keyword evidence="9" id="KW-0963">Cytoplasm</keyword>
<dbReference type="NCBIfam" id="TIGR01060">
    <property type="entry name" value="eno"/>
    <property type="match status" value="1"/>
</dbReference>
<dbReference type="HAMAP" id="MF_00318">
    <property type="entry name" value="Enolase"/>
    <property type="match status" value="1"/>
</dbReference>
<dbReference type="SFLD" id="SFLDF00002">
    <property type="entry name" value="enolase"/>
    <property type="match status" value="1"/>
</dbReference>
<keyword evidence="9 12" id="KW-0479">Metal-binding</keyword>
<reference evidence="15 16" key="1">
    <citation type="journal article" date="2016" name="Nat. Commun.">
        <title>Thousands of microbial genomes shed light on interconnected biogeochemical processes in an aquifer system.</title>
        <authorList>
            <person name="Anantharaman K."/>
            <person name="Brown C.T."/>
            <person name="Hug L.A."/>
            <person name="Sharon I."/>
            <person name="Castelle C.J."/>
            <person name="Probst A.J."/>
            <person name="Thomas B.C."/>
            <person name="Singh A."/>
            <person name="Wilkins M.J."/>
            <person name="Karaoz U."/>
            <person name="Brodie E.L."/>
            <person name="Williams K.H."/>
            <person name="Hubbard S.S."/>
            <person name="Banfield J.F."/>
        </authorList>
    </citation>
    <scope>NUCLEOTIDE SEQUENCE [LARGE SCALE GENOMIC DNA]</scope>
</reference>
<dbReference type="PANTHER" id="PTHR11902">
    <property type="entry name" value="ENOLASE"/>
    <property type="match status" value="1"/>
</dbReference>
<accession>A0A1F5YRC1</accession>
<comment type="function">
    <text evidence="9">Catalyzes the reversible conversion of 2-phosphoglycerate (2-PG) into phosphoenolpyruvate (PEP). It is essential for the degradation of carbohydrates via glycolysis.</text>
</comment>
<evidence type="ECO:0000256" key="6">
    <source>
        <dbReference type="ARBA" id="ARBA00022842"/>
    </source>
</evidence>
<dbReference type="GO" id="GO:0000287">
    <property type="term" value="F:magnesium ion binding"/>
    <property type="evidence" value="ECO:0007669"/>
    <property type="project" value="UniProtKB-UniRule"/>
</dbReference>
<dbReference type="Pfam" id="PF03952">
    <property type="entry name" value="Enolase_N"/>
    <property type="match status" value="1"/>
</dbReference>
<dbReference type="PIRSF" id="PIRSF001400">
    <property type="entry name" value="Enolase"/>
    <property type="match status" value="1"/>
</dbReference>
<comment type="catalytic activity">
    <reaction evidence="9">
        <text>(2R)-2-phosphoglycerate = phosphoenolpyruvate + H2O</text>
        <dbReference type="Rhea" id="RHEA:10164"/>
        <dbReference type="ChEBI" id="CHEBI:15377"/>
        <dbReference type="ChEBI" id="CHEBI:58289"/>
        <dbReference type="ChEBI" id="CHEBI:58702"/>
        <dbReference type="EC" id="4.2.1.11"/>
    </reaction>
</comment>
<evidence type="ECO:0000313" key="15">
    <source>
        <dbReference type="EMBL" id="OGG02442.1"/>
    </source>
</evidence>
<keyword evidence="15" id="KW-0670">Pyruvate</keyword>
<evidence type="ECO:0000256" key="3">
    <source>
        <dbReference type="ARBA" id="ARBA00012058"/>
    </source>
</evidence>
<evidence type="ECO:0000259" key="13">
    <source>
        <dbReference type="SMART" id="SM01192"/>
    </source>
</evidence>
<feature type="binding site" evidence="9">
    <location>
        <position position="375"/>
    </location>
    <ligand>
        <name>(2R)-2-phosphoglycerate</name>
        <dbReference type="ChEBI" id="CHEBI:58289"/>
    </ligand>
</feature>
<feature type="binding site" evidence="11">
    <location>
        <position position="293"/>
    </location>
    <ligand>
        <name>substrate</name>
    </ligand>
</feature>
<feature type="binding site" evidence="9 12">
    <location>
        <position position="293"/>
    </location>
    <ligand>
        <name>Mg(2+)</name>
        <dbReference type="ChEBI" id="CHEBI:18420"/>
    </ligand>
</feature>
<feature type="active site" description="Proton donor" evidence="9 10">
    <location>
        <position position="213"/>
    </location>
</feature>
<evidence type="ECO:0000256" key="9">
    <source>
        <dbReference type="HAMAP-Rule" id="MF_00318"/>
    </source>
</evidence>
<keyword evidence="5 9" id="KW-0964">Secreted</keyword>
<dbReference type="AlphaFoldDB" id="A0A1F5YRC1"/>
<comment type="similarity">
    <text evidence="2 9">Belongs to the enolase family.</text>
</comment>
<dbReference type="SMART" id="SM01192">
    <property type="entry name" value="Enolase_C"/>
    <property type="match status" value="1"/>
</dbReference>
<dbReference type="EMBL" id="MFJD01000008">
    <property type="protein sequence ID" value="OGG02442.1"/>
    <property type="molecule type" value="Genomic_DNA"/>
</dbReference>
<evidence type="ECO:0000256" key="10">
    <source>
        <dbReference type="PIRSR" id="PIRSR001400-1"/>
    </source>
</evidence>
<comment type="pathway">
    <text evidence="1 9">Carbohydrate degradation; glycolysis; pyruvate from D-glyceraldehyde 3-phosphate: step 4/5.</text>
</comment>
<dbReference type="GO" id="GO:0006096">
    <property type="term" value="P:glycolytic process"/>
    <property type="evidence" value="ECO:0007669"/>
    <property type="project" value="UniProtKB-UniRule"/>
</dbReference>
<dbReference type="InterPro" id="IPR029017">
    <property type="entry name" value="Enolase-like_N"/>
</dbReference>
<comment type="cofactor">
    <cofactor evidence="12">
        <name>Mg(2+)</name>
        <dbReference type="ChEBI" id="CHEBI:18420"/>
    </cofactor>
    <text evidence="12">Mg(2+) is required for catalysis and for stabilizing the dimer.</text>
</comment>
<evidence type="ECO:0000256" key="11">
    <source>
        <dbReference type="PIRSR" id="PIRSR001400-2"/>
    </source>
</evidence>
<feature type="binding site" evidence="9 12">
    <location>
        <position position="250"/>
    </location>
    <ligand>
        <name>Mg(2+)</name>
        <dbReference type="ChEBI" id="CHEBI:18420"/>
    </ligand>
</feature>
<dbReference type="GO" id="GO:0009986">
    <property type="term" value="C:cell surface"/>
    <property type="evidence" value="ECO:0007669"/>
    <property type="project" value="UniProtKB-SubCell"/>
</dbReference>
<organism evidence="15 16">
    <name type="scientific">Candidatus Gottesmanbacteria bacterium RBG_16_52_11</name>
    <dbReference type="NCBI Taxonomy" id="1798374"/>
    <lineage>
        <taxon>Bacteria</taxon>
        <taxon>Candidatus Gottesmaniibacteriota</taxon>
    </lineage>
</organism>
<dbReference type="SFLD" id="SFLDS00001">
    <property type="entry name" value="Enolase"/>
    <property type="match status" value="1"/>
</dbReference>
<evidence type="ECO:0000256" key="4">
    <source>
        <dbReference type="ARBA" id="ARBA00017068"/>
    </source>
</evidence>
<dbReference type="EC" id="4.2.1.11" evidence="3 9"/>
<dbReference type="UniPathway" id="UPA00109">
    <property type="reaction ID" value="UER00187"/>
</dbReference>
<keyword evidence="7 9" id="KW-0324">Glycolysis</keyword>
<dbReference type="SUPFAM" id="SSF54826">
    <property type="entry name" value="Enolase N-terminal domain-like"/>
    <property type="match status" value="1"/>
</dbReference>
<feature type="binding site" evidence="9">
    <location>
        <position position="171"/>
    </location>
    <ligand>
        <name>(2R)-2-phosphoglycerate</name>
        <dbReference type="ChEBI" id="CHEBI:58289"/>
    </ligand>
</feature>
<feature type="domain" description="Enolase N-terminal" evidence="14">
    <location>
        <begin position="5"/>
        <end position="135"/>
    </location>
</feature>
<dbReference type="SFLD" id="SFLDG00178">
    <property type="entry name" value="enolase"/>
    <property type="match status" value="1"/>
</dbReference>
<feature type="binding site" evidence="9">
    <location>
        <position position="374"/>
    </location>
    <ligand>
        <name>(2R)-2-phosphoglycerate</name>
        <dbReference type="ChEBI" id="CHEBI:58289"/>
    </ligand>
</feature>
<dbReference type="Gene3D" id="3.20.20.120">
    <property type="entry name" value="Enolase-like C-terminal domain"/>
    <property type="match status" value="1"/>
</dbReference>
<dbReference type="SUPFAM" id="SSF51604">
    <property type="entry name" value="Enolase C-terminal domain-like"/>
    <property type="match status" value="1"/>
</dbReference>
<name>A0A1F5YRC1_9BACT</name>
<gene>
    <name evidence="9" type="primary">eno</name>
    <name evidence="15" type="ORF">A2Z33_05285</name>
</gene>
<feature type="binding site" evidence="11">
    <location>
        <position position="396"/>
    </location>
    <ligand>
        <name>substrate</name>
    </ligand>
</feature>
<comment type="caution">
    <text evidence="15">The sequence shown here is derived from an EMBL/GenBank/DDBJ whole genome shotgun (WGS) entry which is preliminary data.</text>
</comment>
<dbReference type="Pfam" id="PF00113">
    <property type="entry name" value="Enolase_C"/>
    <property type="match status" value="1"/>
</dbReference>